<dbReference type="Proteomes" id="UP000697710">
    <property type="component" value="Unassembled WGS sequence"/>
</dbReference>
<sequence>MIEPDVSFCARPHVGRSRRLSYPSWTGRAALVLLFVAALGSVAQIAQATPRWAARYQQNCNLCHANPTGGGKRSAYAAQYLIPSEMTVMDWPEELADRLDPQVTPAFSVGADLRTLYLYSPDVPYRQDFFQMQATFYALLEVHPRFSLYLAQGQSQTREAYGLGYILPENGYVRVGRFTPSYGWKFDDHTMFVRERLGFLPPGHTDVGFEAAIYPKDAGIQVAVTNGAGGSIQDTDDRVAGFARADIRHRVLGAAVTVGGSFGYSEPFSGVRRQMGPFASVGIGPFTWVGEADILRRPNLNGADALVTSHEVTAELRRGIWARLTYDFYDPDIDLESGALSRYGVGLDSLIYPFLGVQAMAIWYRLDEGPGVVGEAEYFQPRIMVHFLY</sequence>
<dbReference type="EMBL" id="JAGQHR010000171">
    <property type="protein sequence ID" value="MCA9727464.1"/>
    <property type="molecule type" value="Genomic_DNA"/>
</dbReference>
<accession>A0A956LXT8</accession>
<name>A0A956LXT8_UNCEI</name>
<dbReference type="AlphaFoldDB" id="A0A956LXT8"/>
<evidence type="ECO:0000313" key="2">
    <source>
        <dbReference type="Proteomes" id="UP000697710"/>
    </source>
</evidence>
<gene>
    <name evidence="1" type="ORF">KC729_07260</name>
</gene>
<comment type="caution">
    <text evidence="1">The sequence shown here is derived from an EMBL/GenBank/DDBJ whole genome shotgun (WGS) entry which is preliminary data.</text>
</comment>
<protein>
    <submittedName>
        <fullName evidence="1">Uncharacterized protein</fullName>
    </submittedName>
</protein>
<proteinExistence type="predicted"/>
<evidence type="ECO:0000313" key="1">
    <source>
        <dbReference type="EMBL" id="MCA9727464.1"/>
    </source>
</evidence>
<reference evidence="1" key="2">
    <citation type="journal article" date="2021" name="Microbiome">
        <title>Successional dynamics and alternative stable states in a saline activated sludge microbial community over 9 years.</title>
        <authorList>
            <person name="Wang Y."/>
            <person name="Ye J."/>
            <person name="Ju F."/>
            <person name="Liu L."/>
            <person name="Boyd J.A."/>
            <person name="Deng Y."/>
            <person name="Parks D.H."/>
            <person name="Jiang X."/>
            <person name="Yin X."/>
            <person name="Woodcroft B.J."/>
            <person name="Tyson G.W."/>
            <person name="Hugenholtz P."/>
            <person name="Polz M.F."/>
            <person name="Zhang T."/>
        </authorList>
    </citation>
    <scope>NUCLEOTIDE SEQUENCE</scope>
    <source>
        <strain evidence="1">HKST-UBA01</strain>
    </source>
</reference>
<organism evidence="1 2">
    <name type="scientific">Eiseniibacteriota bacterium</name>
    <dbReference type="NCBI Taxonomy" id="2212470"/>
    <lineage>
        <taxon>Bacteria</taxon>
        <taxon>Candidatus Eiseniibacteriota</taxon>
    </lineage>
</organism>
<reference evidence="1" key="1">
    <citation type="submission" date="2020-04" db="EMBL/GenBank/DDBJ databases">
        <authorList>
            <person name="Zhang T."/>
        </authorList>
    </citation>
    <scope>NUCLEOTIDE SEQUENCE</scope>
    <source>
        <strain evidence="1">HKST-UBA01</strain>
    </source>
</reference>